<protein>
    <recommendedName>
        <fullName evidence="1">Elongation factor G</fullName>
    </recommendedName>
</protein>
<dbReference type="FunFam" id="3.30.70.240:FF:000001">
    <property type="entry name" value="Elongation factor G"/>
    <property type="match status" value="1"/>
</dbReference>
<dbReference type="InterPro" id="IPR025662">
    <property type="entry name" value="Sigma_54_int_dom_ATP-bd_1"/>
</dbReference>
<dbReference type="Pfam" id="PF00679">
    <property type="entry name" value="EFG_C"/>
    <property type="match status" value="1"/>
</dbReference>
<dbReference type="GO" id="GO:0003746">
    <property type="term" value="F:translation elongation factor activity"/>
    <property type="evidence" value="ECO:0007669"/>
    <property type="project" value="UniProtKB-KW"/>
</dbReference>
<evidence type="ECO:0000256" key="2">
    <source>
        <dbReference type="ARBA" id="ARBA00022741"/>
    </source>
</evidence>
<organism evidence="8 9">
    <name type="scientific">Thermosulfurimonas marina</name>
    <dbReference type="NCBI Taxonomy" id="2047767"/>
    <lineage>
        <taxon>Bacteria</taxon>
        <taxon>Pseudomonadati</taxon>
        <taxon>Thermodesulfobacteriota</taxon>
        <taxon>Thermodesulfobacteria</taxon>
        <taxon>Thermodesulfobacteriales</taxon>
        <taxon>Thermodesulfobacteriaceae</taxon>
        <taxon>Thermosulfurimonas</taxon>
    </lineage>
</organism>
<dbReference type="InterPro" id="IPR035649">
    <property type="entry name" value="EFG_V"/>
</dbReference>
<accession>A0A6H1WQW3</accession>
<evidence type="ECO:0000256" key="4">
    <source>
        <dbReference type="ARBA" id="ARBA00022917"/>
    </source>
</evidence>
<evidence type="ECO:0000256" key="3">
    <source>
        <dbReference type="ARBA" id="ARBA00022768"/>
    </source>
</evidence>
<evidence type="ECO:0000256" key="6">
    <source>
        <dbReference type="ARBA" id="ARBA00024731"/>
    </source>
</evidence>
<dbReference type="PANTHER" id="PTHR43261">
    <property type="entry name" value="TRANSLATION ELONGATION FACTOR G-RELATED"/>
    <property type="match status" value="1"/>
</dbReference>
<dbReference type="Pfam" id="PF03764">
    <property type="entry name" value="EFG_IV"/>
    <property type="match status" value="1"/>
</dbReference>
<dbReference type="AlphaFoldDB" id="A0A6H1WQW3"/>
<dbReference type="InterPro" id="IPR020568">
    <property type="entry name" value="Ribosomal_Su5_D2-typ_SF"/>
</dbReference>
<name>A0A6H1WQW3_9BACT</name>
<dbReference type="KEGG" id="tmai:FVE67_01505"/>
<dbReference type="Gene3D" id="3.30.70.240">
    <property type="match status" value="1"/>
</dbReference>
<dbReference type="InterPro" id="IPR005517">
    <property type="entry name" value="Transl_elong_EFG/EF2_IV"/>
</dbReference>
<evidence type="ECO:0000313" key="9">
    <source>
        <dbReference type="Proteomes" id="UP000501253"/>
    </source>
</evidence>
<dbReference type="InterPro" id="IPR047872">
    <property type="entry name" value="EFG_IV"/>
</dbReference>
<dbReference type="PANTHER" id="PTHR43261:SF1">
    <property type="entry name" value="RIBOSOME-RELEASING FACTOR 2, MITOCHONDRIAL"/>
    <property type="match status" value="1"/>
</dbReference>
<evidence type="ECO:0000256" key="5">
    <source>
        <dbReference type="ARBA" id="ARBA00023134"/>
    </source>
</evidence>
<dbReference type="RefSeq" id="WP_168718914.1">
    <property type="nucleotide sequence ID" value="NZ_CP042909.1"/>
</dbReference>
<proteinExistence type="predicted"/>
<dbReference type="CDD" id="cd01434">
    <property type="entry name" value="EFG_mtEFG1_IV"/>
    <property type="match status" value="1"/>
</dbReference>
<dbReference type="Gene3D" id="3.30.70.870">
    <property type="entry name" value="Elongation Factor G (Translational Gtpase), domain 3"/>
    <property type="match status" value="1"/>
</dbReference>
<dbReference type="InterPro" id="IPR009022">
    <property type="entry name" value="EFG_III"/>
</dbReference>
<comment type="function">
    <text evidence="6">Catalyzes the GTP-dependent ribosomal translocation step during translation elongation. During this step, the ribosome changes from the pre-translocational (PRE) to the post-translocational (POST) state as the newly formed A-site-bound peptidyl-tRNA and P-site-bound deacylated tRNA move to the P and E sites, respectively. Catalyzes the coordinated movement of the two tRNA molecules, the mRNA and conformational changes in the ribosome.</text>
</comment>
<dbReference type="InterPro" id="IPR000640">
    <property type="entry name" value="EFG_V-like"/>
</dbReference>
<evidence type="ECO:0000256" key="1">
    <source>
        <dbReference type="ARBA" id="ARBA00017872"/>
    </source>
</evidence>
<dbReference type="SUPFAM" id="SSF52540">
    <property type="entry name" value="P-loop containing nucleoside triphosphate hydrolases"/>
    <property type="match status" value="1"/>
</dbReference>
<dbReference type="GO" id="GO:0032790">
    <property type="term" value="P:ribosome disassembly"/>
    <property type="evidence" value="ECO:0007669"/>
    <property type="project" value="TreeGrafter"/>
</dbReference>
<dbReference type="SUPFAM" id="SSF54211">
    <property type="entry name" value="Ribosomal protein S5 domain 2-like"/>
    <property type="match status" value="1"/>
</dbReference>
<dbReference type="GO" id="GO:0005525">
    <property type="term" value="F:GTP binding"/>
    <property type="evidence" value="ECO:0007669"/>
    <property type="project" value="UniProtKB-KW"/>
</dbReference>
<dbReference type="SUPFAM" id="SSF54980">
    <property type="entry name" value="EF-G C-terminal domain-like"/>
    <property type="match status" value="2"/>
</dbReference>
<keyword evidence="3 8" id="KW-0251">Elongation factor</keyword>
<dbReference type="Gene3D" id="2.40.30.10">
    <property type="entry name" value="Translation factors"/>
    <property type="match status" value="1"/>
</dbReference>
<keyword evidence="2" id="KW-0547">Nucleotide-binding</keyword>
<evidence type="ECO:0000259" key="7">
    <source>
        <dbReference type="PROSITE" id="PS51722"/>
    </source>
</evidence>
<dbReference type="CDD" id="cd03713">
    <property type="entry name" value="EFG_mtEFG_C"/>
    <property type="match status" value="1"/>
</dbReference>
<feature type="domain" description="Tr-type G" evidence="7">
    <location>
        <begin position="2"/>
        <end position="257"/>
    </location>
</feature>
<sequence>MGEIRTFVLLGQSGAGKTALAQAMLELAGENIKRPPEGPTQAARVHHLTWQKIPYFFLDTPGDDNFLGETRLAAWAADFAVLVVDATSPVKVQLEKAYAAAQEEGLPLLVFVNKLDQEKARLEDALCDLQEKLEICPVPVAYPLGEEETLRGIIDLLKLKVYIPEGRKVRVENLPEELKALAEGLRKNMVEFAAEGEDELLEKYLEEGELTPEEIMRGLKGGILSGKIAPVVVGSVARFIGVARLLDAVAELGPSPEARGPRLAEGEGTVEVSPSAEGPAVLAVFKTLVDPYAGRLSFARVLSGKISREGELYNPLRETTEKYAHLSLAQGEELREVAEAGPGALVVLPKLSETRTGDTLVSPGLNLRIPPPELPSPVLTYALHPESRADEDKIGPALAKLLEEDPTLRVSRDEETRELLLSGLGQIHLEKSVEKLRERYGVRARMSLPKIPYRETIKKPAQGVIYRHKKQTGGRGQFAEVHFHVFPLPRGQGFEFVETLTGMNVPRNFVPAVEKGVREAMEKGPLAGYPVVDVKVQFYDGKSHEVDSSDMAFKIAAFHCFKKAMEQCQPVLLEPVMELEVEVPEKYMGEVIGDLNARRGRVLGMEPRGKVQVVKAQVPLAEVQRYALDLNSLTGGRGTFRMRFSHYEEVPGPLAQKIIESARAEKAAA</sequence>
<dbReference type="InterPro" id="IPR027417">
    <property type="entry name" value="P-loop_NTPase"/>
</dbReference>
<dbReference type="InterPro" id="IPR000795">
    <property type="entry name" value="T_Tr_GTP-bd_dom"/>
</dbReference>
<dbReference type="Gene3D" id="3.30.230.10">
    <property type="match status" value="1"/>
</dbReference>
<dbReference type="InterPro" id="IPR035647">
    <property type="entry name" value="EFG_III/V"/>
</dbReference>
<dbReference type="SUPFAM" id="SSF50447">
    <property type="entry name" value="Translation proteins"/>
    <property type="match status" value="1"/>
</dbReference>
<keyword evidence="5" id="KW-0342">GTP-binding</keyword>
<dbReference type="InterPro" id="IPR053905">
    <property type="entry name" value="EF-G-like_DII"/>
</dbReference>
<dbReference type="InterPro" id="IPR014721">
    <property type="entry name" value="Ribsml_uS5_D2-typ_fold_subgr"/>
</dbReference>
<gene>
    <name evidence="8" type="ORF">FVE67_01505</name>
</gene>
<keyword evidence="4" id="KW-0648">Protein biosynthesis</keyword>
<dbReference type="Pfam" id="PF00009">
    <property type="entry name" value="GTP_EFTU"/>
    <property type="match status" value="1"/>
</dbReference>
<dbReference type="PROSITE" id="PS51722">
    <property type="entry name" value="G_TR_2"/>
    <property type="match status" value="1"/>
</dbReference>
<dbReference type="GO" id="GO:0003924">
    <property type="term" value="F:GTPase activity"/>
    <property type="evidence" value="ECO:0007669"/>
    <property type="project" value="InterPro"/>
</dbReference>
<dbReference type="InterPro" id="IPR041095">
    <property type="entry name" value="EFG_II"/>
</dbReference>
<dbReference type="Pfam" id="PF14492">
    <property type="entry name" value="EFG_III"/>
    <property type="match status" value="1"/>
</dbReference>
<dbReference type="NCBIfam" id="NF009381">
    <property type="entry name" value="PRK12740.1-5"/>
    <property type="match status" value="1"/>
</dbReference>
<evidence type="ECO:0000313" key="8">
    <source>
        <dbReference type="EMBL" id="QJA05549.1"/>
    </source>
</evidence>
<dbReference type="FunFam" id="3.30.230.10:FF:000003">
    <property type="entry name" value="Elongation factor G"/>
    <property type="match status" value="1"/>
</dbReference>
<dbReference type="EMBL" id="CP042909">
    <property type="protein sequence ID" value="QJA05549.1"/>
    <property type="molecule type" value="Genomic_DNA"/>
</dbReference>
<dbReference type="PROSITE" id="PS00675">
    <property type="entry name" value="SIGMA54_INTERACT_1"/>
    <property type="match status" value="1"/>
</dbReference>
<keyword evidence="9" id="KW-1185">Reference proteome</keyword>
<dbReference type="Proteomes" id="UP000501253">
    <property type="component" value="Chromosome"/>
</dbReference>
<dbReference type="SMART" id="SM00838">
    <property type="entry name" value="EFG_C"/>
    <property type="match status" value="1"/>
</dbReference>
<dbReference type="Pfam" id="PF22042">
    <property type="entry name" value="EF-G_D2"/>
    <property type="match status" value="1"/>
</dbReference>
<dbReference type="InterPro" id="IPR009000">
    <property type="entry name" value="Transl_B-barrel_sf"/>
</dbReference>
<dbReference type="CDD" id="cd16262">
    <property type="entry name" value="EFG_III"/>
    <property type="match status" value="1"/>
</dbReference>
<reference evidence="8 9" key="1">
    <citation type="submission" date="2019-08" db="EMBL/GenBank/DDBJ databases">
        <title>Complete genome sequence of Thermosulfurimonas marina SU872T, an anaerobic thermophilic chemolithoautotrophic bacterium isolated from a shallow marine hydrothermal vent.</title>
        <authorList>
            <person name="Allioux M."/>
            <person name="Jebbar M."/>
            <person name="Slobodkina G."/>
            <person name="Slobodkin A."/>
            <person name="Moalic Y."/>
            <person name="Frolova A."/>
            <person name="Shao Z."/>
            <person name="Alain K."/>
        </authorList>
    </citation>
    <scope>NUCLEOTIDE SEQUENCE [LARGE SCALE GENOMIC DNA]</scope>
    <source>
        <strain evidence="8 9">SU872</strain>
    </source>
</reference>
<dbReference type="NCBIfam" id="NF009379">
    <property type="entry name" value="PRK12740.1-3"/>
    <property type="match status" value="1"/>
</dbReference>
<dbReference type="SMART" id="SM00889">
    <property type="entry name" value="EFG_IV"/>
    <property type="match status" value="1"/>
</dbReference>
<dbReference type="Gene3D" id="3.40.50.300">
    <property type="entry name" value="P-loop containing nucleotide triphosphate hydrolases"/>
    <property type="match status" value="1"/>
</dbReference>